<protein>
    <submittedName>
        <fullName evidence="1">Uncharacterized protein</fullName>
    </submittedName>
</protein>
<organism evidence="1 2">
    <name type="scientific">Trichoderma asperellum</name>
    <name type="common">Filamentous fungus</name>
    <dbReference type="NCBI Taxonomy" id="101201"/>
    <lineage>
        <taxon>Eukaryota</taxon>
        <taxon>Fungi</taxon>
        <taxon>Dikarya</taxon>
        <taxon>Ascomycota</taxon>
        <taxon>Pezizomycotina</taxon>
        <taxon>Sordariomycetes</taxon>
        <taxon>Hypocreomycetidae</taxon>
        <taxon>Hypocreales</taxon>
        <taxon>Hypocreaceae</taxon>
        <taxon>Trichoderma</taxon>
    </lineage>
</organism>
<dbReference type="Proteomes" id="UP000517252">
    <property type="component" value="Unassembled WGS sequence"/>
</dbReference>
<dbReference type="EMBL" id="BLZH01000002">
    <property type="protein sequence ID" value="GFP52823.1"/>
    <property type="molecule type" value="Genomic_DNA"/>
</dbReference>
<name>A0A6V8QQT1_TRIAP</name>
<proteinExistence type="predicted"/>
<reference evidence="1 2" key="1">
    <citation type="submission" date="2020-07" db="EMBL/GenBank/DDBJ databases">
        <title>Trichoderma asperellum IC-1 whole genome shotgun sequence.</title>
        <authorList>
            <person name="Kanamasa S."/>
            <person name="Takahashi H."/>
        </authorList>
    </citation>
    <scope>NUCLEOTIDE SEQUENCE [LARGE SCALE GENOMIC DNA]</scope>
    <source>
        <strain evidence="1 2">IC-1</strain>
    </source>
</reference>
<comment type="caution">
    <text evidence="1">The sequence shown here is derived from an EMBL/GenBank/DDBJ whole genome shotgun (WGS) entry which is preliminary data.</text>
</comment>
<sequence length="260" mass="28887">MSDSEDFSEISSTSEEGDRLRSLLSLCPRYVVVPPNPPDGIAFALTGNAQRWDHLTDLHSGISNCKPGIWKAEVKLVEGAEFGNCDTEACLRWVADLDEETELDFSISLDEWQGWDQMLKDRFDDSVIEWDEGLAWKHAGTYYDDGGLFNVISMAYLTREAAHMVIEGRDHEELEMDDGEYSGYLEHVTLNDSPIDEEDSLRNAGFTFGGLHFGQDSIGGPPGLAVAEKDGQVVAIKLFMDHDELDEGAPFDSQPGKVVF</sequence>
<dbReference type="OrthoDB" id="3502114at2759"/>
<evidence type="ECO:0000313" key="1">
    <source>
        <dbReference type="EMBL" id="GFP52823.1"/>
    </source>
</evidence>
<accession>A0A6V8QQT1</accession>
<dbReference type="AlphaFoldDB" id="A0A6V8QQT1"/>
<evidence type="ECO:0000313" key="2">
    <source>
        <dbReference type="Proteomes" id="UP000517252"/>
    </source>
</evidence>
<gene>
    <name evidence="1" type="ORF">TASIC1_0002000700</name>
</gene>